<evidence type="ECO:0000259" key="1">
    <source>
        <dbReference type="Pfam" id="PF06985"/>
    </source>
</evidence>
<name>A0A6A6J9H2_WESOR</name>
<dbReference type="AlphaFoldDB" id="A0A6A6J9H2"/>
<dbReference type="InterPro" id="IPR052895">
    <property type="entry name" value="HetReg/Transcr_Mod"/>
</dbReference>
<dbReference type="PANTHER" id="PTHR24148">
    <property type="entry name" value="ANKYRIN REPEAT DOMAIN-CONTAINING PROTEIN 39 HOMOLOG-RELATED"/>
    <property type="match status" value="1"/>
</dbReference>
<evidence type="ECO:0000313" key="3">
    <source>
        <dbReference type="Proteomes" id="UP000800097"/>
    </source>
</evidence>
<keyword evidence="3" id="KW-1185">Reference proteome</keyword>
<dbReference type="OrthoDB" id="2157530at2759"/>
<dbReference type="InterPro" id="IPR010730">
    <property type="entry name" value="HET"/>
</dbReference>
<dbReference type="Pfam" id="PF06985">
    <property type="entry name" value="HET"/>
    <property type="match status" value="1"/>
</dbReference>
<dbReference type="GeneID" id="54549124"/>
<protein>
    <submittedName>
        <fullName evidence="2">HET-domain-containing protein</fullName>
    </submittedName>
</protein>
<evidence type="ECO:0000313" key="2">
    <source>
        <dbReference type="EMBL" id="KAF2273230.1"/>
    </source>
</evidence>
<reference evidence="2" key="1">
    <citation type="journal article" date="2020" name="Stud. Mycol.">
        <title>101 Dothideomycetes genomes: a test case for predicting lifestyles and emergence of pathogens.</title>
        <authorList>
            <person name="Haridas S."/>
            <person name="Albert R."/>
            <person name="Binder M."/>
            <person name="Bloem J."/>
            <person name="Labutti K."/>
            <person name="Salamov A."/>
            <person name="Andreopoulos B."/>
            <person name="Baker S."/>
            <person name="Barry K."/>
            <person name="Bills G."/>
            <person name="Bluhm B."/>
            <person name="Cannon C."/>
            <person name="Castanera R."/>
            <person name="Culley D."/>
            <person name="Daum C."/>
            <person name="Ezra D."/>
            <person name="Gonzalez J."/>
            <person name="Henrissat B."/>
            <person name="Kuo A."/>
            <person name="Liang C."/>
            <person name="Lipzen A."/>
            <person name="Lutzoni F."/>
            <person name="Magnuson J."/>
            <person name="Mondo S."/>
            <person name="Nolan M."/>
            <person name="Ohm R."/>
            <person name="Pangilinan J."/>
            <person name="Park H.-J."/>
            <person name="Ramirez L."/>
            <person name="Alfaro M."/>
            <person name="Sun H."/>
            <person name="Tritt A."/>
            <person name="Yoshinaga Y."/>
            <person name="Zwiers L.-H."/>
            <person name="Turgeon B."/>
            <person name="Goodwin S."/>
            <person name="Spatafora J."/>
            <person name="Crous P."/>
            <person name="Grigoriev I."/>
        </authorList>
    </citation>
    <scope>NUCLEOTIDE SEQUENCE</scope>
    <source>
        <strain evidence="2">CBS 379.55</strain>
    </source>
</reference>
<dbReference type="Proteomes" id="UP000800097">
    <property type="component" value="Unassembled WGS sequence"/>
</dbReference>
<dbReference type="RefSeq" id="XP_033650769.1">
    <property type="nucleotide sequence ID" value="XM_033795949.1"/>
</dbReference>
<organism evidence="2 3">
    <name type="scientific">Westerdykella ornata</name>
    <dbReference type="NCBI Taxonomy" id="318751"/>
    <lineage>
        <taxon>Eukaryota</taxon>
        <taxon>Fungi</taxon>
        <taxon>Dikarya</taxon>
        <taxon>Ascomycota</taxon>
        <taxon>Pezizomycotina</taxon>
        <taxon>Dothideomycetes</taxon>
        <taxon>Pleosporomycetidae</taxon>
        <taxon>Pleosporales</taxon>
        <taxon>Sporormiaceae</taxon>
        <taxon>Westerdykella</taxon>
    </lineage>
</organism>
<proteinExistence type="predicted"/>
<sequence length="169" mass="19493">MLHSQNHDKLYQRLAHRKRIKSTSKTWTCTNPLLLRSLRHQQPLYEPLAHISYIRLLALHPGKPGKPLKCTLHPTNLSPSTPPYEALSYVWHLHPGLAPITCNGHTKLVPANLHSALERLRHPDKARLLWVDNLCIAQDDAVEKTHQVRRMNVVYRRAARVLVWLGEDD</sequence>
<feature type="domain" description="Heterokaryon incompatibility" evidence="1">
    <location>
        <begin position="84"/>
        <end position="169"/>
    </location>
</feature>
<accession>A0A6A6J9H2</accession>
<gene>
    <name evidence="2" type="ORF">EI97DRAFT_384104</name>
</gene>
<feature type="non-terminal residue" evidence="2">
    <location>
        <position position="169"/>
    </location>
</feature>
<dbReference type="EMBL" id="ML986512">
    <property type="protein sequence ID" value="KAF2273230.1"/>
    <property type="molecule type" value="Genomic_DNA"/>
</dbReference>
<dbReference type="PANTHER" id="PTHR24148:SF64">
    <property type="entry name" value="HETEROKARYON INCOMPATIBILITY DOMAIN-CONTAINING PROTEIN"/>
    <property type="match status" value="1"/>
</dbReference>